<feature type="signal peptide" evidence="2">
    <location>
        <begin position="1"/>
        <end position="25"/>
    </location>
</feature>
<keyword evidence="4" id="KW-1185">Reference proteome</keyword>
<comment type="similarity">
    <text evidence="1">Belongs to the UPF0065 (bug) family.</text>
</comment>
<dbReference type="Gene3D" id="3.40.190.10">
    <property type="entry name" value="Periplasmic binding protein-like II"/>
    <property type="match status" value="1"/>
</dbReference>
<evidence type="ECO:0000313" key="4">
    <source>
        <dbReference type="Proteomes" id="UP001501671"/>
    </source>
</evidence>
<feature type="chain" id="PRO_5045156884" evidence="2">
    <location>
        <begin position="26"/>
        <end position="328"/>
    </location>
</feature>
<evidence type="ECO:0000256" key="2">
    <source>
        <dbReference type="SAM" id="SignalP"/>
    </source>
</evidence>
<organism evidence="3 4">
    <name type="scientific">Pigmentiphaga soli</name>
    <dbReference type="NCBI Taxonomy" id="1007095"/>
    <lineage>
        <taxon>Bacteria</taxon>
        <taxon>Pseudomonadati</taxon>
        <taxon>Pseudomonadota</taxon>
        <taxon>Betaproteobacteria</taxon>
        <taxon>Burkholderiales</taxon>
        <taxon>Alcaligenaceae</taxon>
        <taxon>Pigmentiphaga</taxon>
    </lineage>
</organism>
<name>A0ABP8GTC0_9BURK</name>
<proteinExistence type="inferred from homology"/>
<dbReference type="CDD" id="cd07012">
    <property type="entry name" value="PBP2_Bug_TTT"/>
    <property type="match status" value="1"/>
</dbReference>
<comment type="caution">
    <text evidence="3">The sequence shown here is derived from an EMBL/GenBank/DDBJ whole genome shotgun (WGS) entry which is preliminary data.</text>
</comment>
<protein>
    <submittedName>
        <fullName evidence="3">Tripartite tricarboxylate transporter substrate binding protein</fullName>
    </submittedName>
</protein>
<gene>
    <name evidence="3" type="ORF">GCM10023144_16070</name>
</gene>
<dbReference type="SUPFAM" id="SSF53850">
    <property type="entry name" value="Periplasmic binding protein-like II"/>
    <property type="match status" value="1"/>
</dbReference>
<dbReference type="Proteomes" id="UP001501671">
    <property type="component" value="Unassembled WGS sequence"/>
</dbReference>
<accession>A0ABP8GTC0</accession>
<dbReference type="EMBL" id="BAABFO010000006">
    <property type="protein sequence ID" value="GAA4329374.1"/>
    <property type="molecule type" value="Genomic_DNA"/>
</dbReference>
<dbReference type="RefSeq" id="WP_345248112.1">
    <property type="nucleotide sequence ID" value="NZ_BAABFO010000006.1"/>
</dbReference>
<dbReference type="Gene3D" id="3.40.190.150">
    <property type="entry name" value="Bordetella uptake gene, domain 1"/>
    <property type="match status" value="1"/>
</dbReference>
<evidence type="ECO:0000313" key="3">
    <source>
        <dbReference type="EMBL" id="GAA4329374.1"/>
    </source>
</evidence>
<evidence type="ECO:0000256" key="1">
    <source>
        <dbReference type="ARBA" id="ARBA00006987"/>
    </source>
</evidence>
<dbReference type="PANTHER" id="PTHR42928:SF5">
    <property type="entry name" value="BLR1237 PROTEIN"/>
    <property type="match status" value="1"/>
</dbReference>
<dbReference type="Pfam" id="PF03401">
    <property type="entry name" value="TctC"/>
    <property type="match status" value="1"/>
</dbReference>
<dbReference type="PIRSF" id="PIRSF017082">
    <property type="entry name" value="YflP"/>
    <property type="match status" value="1"/>
</dbReference>
<dbReference type="PANTHER" id="PTHR42928">
    <property type="entry name" value="TRICARBOXYLATE-BINDING PROTEIN"/>
    <property type="match status" value="1"/>
</dbReference>
<dbReference type="InterPro" id="IPR042100">
    <property type="entry name" value="Bug_dom1"/>
</dbReference>
<keyword evidence="2" id="KW-0732">Signal</keyword>
<sequence>MKRRTLLRAGLYGCASAALSRGAAAASAGRYPEHAVRMILPFPPGGAIDQMARVASQMLGTQLRQPFAVESMPGAGGIIGTSFVVHAPADGYTLLAASASAITIAPFMRASLPYDPSTDLQPIVMLGDSPIAVVVRQESPFKTLQQLIDAAKASPGKLTFGSAGHGTAAHLGGELFKWRAGVDLLHVPYQGVSPAQVDLLGGRVDMMFVNYTVVHPQVQAGKLRVLAIAATERMAGQPDFPTAAELGVSGYVAGNWNGLMAPARTPRPIVDRLNGIVVEGFKDPQLLARMTDMGMVPVTGTPDDFAARIRQEVAQMKTLIPAAGIKPE</sequence>
<dbReference type="InterPro" id="IPR005064">
    <property type="entry name" value="BUG"/>
</dbReference>
<reference evidence="4" key="1">
    <citation type="journal article" date="2019" name="Int. J. Syst. Evol. Microbiol.">
        <title>The Global Catalogue of Microorganisms (GCM) 10K type strain sequencing project: providing services to taxonomists for standard genome sequencing and annotation.</title>
        <authorList>
            <consortium name="The Broad Institute Genomics Platform"/>
            <consortium name="The Broad Institute Genome Sequencing Center for Infectious Disease"/>
            <person name="Wu L."/>
            <person name="Ma J."/>
        </authorList>
    </citation>
    <scope>NUCLEOTIDE SEQUENCE [LARGE SCALE GENOMIC DNA]</scope>
    <source>
        <strain evidence="4">JCM 17666</strain>
    </source>
</reference>